<keyword evidence="2" id="KW-1185">Reference proteome</keyword>
<accession>A0ACC4AS32</accession>
<gene>
    <name evidence="1" type="ORF">D5086_028917</name>
</gene>
<evidence type="ECO:0000313" key="1">
    <source>
        <dbReference type="EMBL" id="KAL3569027.1"/>
    </source>
</evidence>
<reference evidence="1 2" key="1">
    <citation type="journal article" date="2024" name="Plant Biotechnol. J.">
        <title>Genome and CRISPR/Cas9 system of a widespread forest tree (Populus alba) in the world.</title>
        <authorList>
            <person name="Liu Y.J."/>
            <person name="Jiang P.F."/>
            <person name="Han X.M."/>
            <person name="Li X.Y."/>
            <person name="Wang H.M."/>
            <person name="Wang Y.J."/>
            <person name="Wang X.X."/>
            <person name="Zeng Q.Y."/>
        </authorList>
    </citation>
    <scope>NUCLEOTIDE SEQUENCE [LARGE SCALE GENOMIC DNA]</scope>
    <source>
        <strain evidence="2">cv. PAL-ZL1</strain>
    </source>
</reference>
<protein>
    <submittedName>
        <fullName evidence="1">Uncharacterized protein</fullName>
    </submittedName>
</protein>
<organism evidence="1 2">
    <name type="scientific">Populus alba</name>
    <name type="common">White poplar</name>
    <dbReference type="NCBI Taxonomy" id="43335"/>
    <lineage>
        <taxon>Eukaryota</taxon>
        <taxon>Viridiplantae</taxon>
        <taxon>Streptophyta</taxon>
        <taxon>Embryophyta</taxon>
        <taxon>Tracheophyta</taxon>
        <taxon>Spermatophyta</taxon>
        <taxon>Magnoliopsida</taxon>
        <taxon>eudicotyledons</taxon>
        <taxon>Gunneridae</taxon>
        <taxon>Pentapetalae</taxon>
        <taxon>rosids</taxon>
        <taxon>fabids</taxon>
        <taxon>Malpighiales</taxon>
        <taxon>Salicaceae</taxon>
        <taxon>Saliceae</taxon>
        <taxon>Populus</taxon>
    </lineage>
</organism>
<sequence>MSSIESCPSCNQYCSLQHDAKSYNKLCRKQNLKNVNEYSFEDRFFDHVASFIPTGNSNKVFGVRMLGAEIGICGNEK</sequence>
<proteinExistence type="predicted"/>
<dbReference type="EMBL" id="RCHU02000016">
    <property type="protein sequence ID" value="KAL3569027.1"/>
    <property type="molecule type" value="Genomic_DNA"/>
</dbReference>
<evidence type="ECO:0000313" key="2">
    <source>
        <dbReference type="Proteomes" id="UP000309997"/>
    </source>
</evidence>
<name>A0ACC4AS32_POPAL</name>
<comment type="caution">
    <text evidence="1">The sequence shown here is derived from an EMBL/GenBank/DDBJ whole genome shotgun (WGS) entry which is preliminary data.</text>
</comment>
<dbReference type="Proteomes" id="UP000309997">
    <property type="component" value="Unassembled WGS sequence"/>
</dbReference>